<keyword evidence="2" id="KW-1133">Transmembrane helix</keyword>
<keyword evidence="2" id="KW-0812">Transmembrane</keyword>
<evidence type="ECO:0000313" key="4">
    <source>
        <dbReference type="Proteomes" id="UP000011863"/>
    </source>
</evidence>
<accession>A0A6C7ECU5</accession>
<feature type="region of interest" description="Disordered" evidence="1">
    <location>
        <begin position="98"/>
        <end position="161"/>
    </location>
</feature>
<feature type="compositionally biased region" description="Pro residues" evidence="1">
    <location>
        <begin position="135"/>
        <end position="144"/>
    </location>
</feature>
<feature type="transmembrane region" description="Helical" evidence="2">
    <location>
        <begin position="29"/>
        <end position="49"/>
    </location>
</feature>
<proteinExistence type="predicted"/>
<dbReference type="KEGG" id="aym:YM304_42730"/>
<feature type="region of interest" description="Disordered" evidence="1">
    <location>
        <begin position="762"/>
        <end position="794"/>
    </location>
</feature>
<keyword evidence="4" id="KW-1185">Reference proteome</keyword>
<name>A0A6C7ECU5_ILUCY</name>
<gene>
    <name evidence="3" type="ORF">YM304_42730</name>
</gene>
<dbReference type="Proteomes" id="UP000011863">
    <property type="component" value="Chromosome"/>
</dbReference>
<dbReference type="EMBL" id="AP012057">
    <property type="protein sequence ID" value="BAN04587.1"/>
    <property type="molecule type" value="Genomic_DNA"/>
</dbReference>
<keyword evidence="2" id="KW-0472">Membrane</keyword>
<feature type="transmembrane region" description="Helical" evidence="2">
    <location>
        <begin position="735"/>
        <end position="756"/>
    </location>
</feature>
<feature type="compositionally biased region" description="Pro residues" evidence="1">
    <location>
        <begin position="152"/>
        <end position="161"/>
    </location>
</feature>
<dbReference type="RefSeq" id="WP_015443834.1">
    <property type="nucleotide sequence ID" value="NC_020520.1"/>
</dbReference>
<sequence length="794" mass="84516">MTVPARTVSPSDALLGDVSHGRRRRRAGVALATVVGVGLSLLALGPAAAQTDDETPTTLRELPDGDITMTLIDQSFDVEPGADIELTYRLTGDLETLAELSPPTTTTTTTTSTTTTTTTTTTVPPTTVAGEPAPQTTPAPPPPASTTTTTTEPPPPPPPPVELDVQVTNHEPIDGLSTLERAVGPDIRSALLTPVIDGVLITDVRPMITVGEGEDAGTAILELSVPTDQDPSDADHLEFREIGLHPIVVELKVAGQVVANHGTIIERRDANDRTLPTIDLSLLTYIADPGPTGTAGQLFAGVEALDRTADVAEVLASPLTLSVPPNIARVASESSTSNNLPEALADDELIAAPATPFDVSSATAIDRVDAFIRQLTFGEEQLQAALPSTNVRRDAWLVTSPISAEAAAELRALSVRFIVMPETLFVESISDEVPATDRFIDIDIGDGNSMPVLVVDDLGESFTKEATDEILDELTATEWSIQTIARLRFEQYDASLSERGDERSRILGTPDLSAPDPRLLLELERLATTTDAIRFSPASELSGVTTRLPLDDDRSFPEAAGPSLTERLDLITFTQASLASVASMLPDDDDRFPQWSRQLDSFVSTAYDDDDVEVAISEIVAEAEEIRSAVIPPDPISFTLTGNEGSIDLRIGNRLDEPISVVLRLSSPRLTFPDGDRLITLPASASRVVEVPVIARTNGTSAVRVEILTPSCLDEDGPPCAQLIEPVTLKSRVNALTGLGQVLTAGLVLILLSWWFSNWRKKRRADADDGEDARAGSRSDDAMPAPDDASPSGQ</sequence>
<organism evidence="3 4">
    <name type="scientific">Ilumatobacter coccineus (strain NBRC 103263 / KCTC 29153 / YM16-304)</name>
    <dbReference type="NCBI Taxonomy" id="1313172"/>
    <lineage>
        <taxon>Bacteria</taxon>
        <taxon>Bacillati</taxon>
        <taxon>Actinomycetota</taxon>
        <taxon>Acidimicrobiia</taxon>
        <taxon>Acidimicrobiales</taxon>
        <taxon>Ilumatobacteraceae</taxon>
        <taxon>Ilumatobacter</taxon>
    </lineage>
</organism>
<feature type="compositionally biased region" description="Low complexity" evidence="1">
    <location>
        <begin position="782"/>
        <end position="794"/>
    </location>
</feature>
<feature type="compositionally biased region" description="Basic and acidic residues" evidence="1">
    <location>
        <begin position="772"/>
        <end position="781"/>
    </location>
</feature>
<reference evidence="3 4" key="1">
    <citation type="journal article" date="2013" name="Int. J. Syst. Evol. Microbiol.">
        <title>Ilumatobacter nonamiense sp. nov. and Ilumatobacter coccineum sp. nov., isolated from seashore sand.</title>
        <authorList>
            <person name="Matsumoto A."/>
            <person name="Kasai H."/>
            <person name="Matsuo Y."/>
            <person name="Shizuri Y."/>
            <person name="Ichikawa N."/>
            <person name="Fujita N."/>
            <person name="Omura S."/>
            <person name="Takahashi Y."/>
        </authorList>
    </citation>
    <scope>NUCLEOTIDE SEQUENCE [LARGE SCALE GENOMIC DNA]</scope>
    <source>
        <strain evidence="4">NBRC 103263 / KCTC 29153 / YM16-304</strain>
    </source>
</reference>
<feature type="compositionally biased region" description="Low complexity" evidence="1">
    <location>
        <begin position="101"/>
        <end position="134"/>
    </location>
</feature>
<evidence type="ECO:0000256" key="2">
    <source>
        <dbReference type="SAM" id="Phobius"/>
    </source>
</evidence>
<evidence type="ECO:0000256" key="1">
    <source>
        <dbReference type="SAM" id="MobiDB-lite"/>
    </source>
</evidence>
<dbReference type="AlphaFoldDB" id="A0A6C7ECU5"/>
<dbReference type="OrthoDB" id="4985746at2"/>
<protein>
    <submittedName>
        <fullName evidence="3">Uncharacterized protein</fullName>
    </submittedName>
</protein>
<evidence type="ECO:0000313" key="3">
    <source>
        <dbReference type="EMBL" id="BAN04587.1"/>
    </source>
</evidence>